<comment type="caution">
    <text evidence="1">The sequence shown here is derived from an EMBL/GenBank/DDBJ whole genome shotgun (WGS) entry which is preliminary data.</text>
</comment>
<reference evidence="1 2" key="1">
    <citation type="submission" date="2024-07" db="EMBL/GenBank/DDBJ databases">
        <authorList>
            <person name="Akdeniz Z."/>
        </authorList>
    </citation>
    <scope>NUCLEOTIDE SEQUENCE [LARGE SCALE GENOMIC DNA]</scope>
</reference>
<organism evidence="1 2">
    <name type="scientific">Hexamita inflata</name>
    <dbReference type="NCBI Taxonomy" id="28002"/>
    <lineage>
        <taxon>Eukaryota</taxon>
        <taxon>Metamonada</taxon>
        <taxon>Diplomonadida</taxon>
        <taxon>Hexamitidae</taxon>
        <taxon>Hexamitinae</taxon>
        <taxon>Hexamita</taxon>
    </lineage>
</organism>
<name>A0ABP1GIM6_9EUKA</name>
<evidence type="ECO:0000313" key="2">
    <source>
        <dbReference type="Proteomes" id="UP001642409"/>
    </source>
</evidence>
<gene>
    <name evidence="1" type="ORF">HINF_LOCUS469</name>
</gene>
<accession>A0ABP1GIM6</accession>
<evidence type="ECO:0000313" key="1">
    <source>
        <dbReference type="EMBL" id="CAL5970529.1"/>
    </source>
</evidence>
<protein>
    <submittedName>
        <fullName evidence="1">Hypothetical_protein</fullName>
    </submittedName>
</protein>
<sequence length="114" mass="13452">MFQVFNSRRLLRARPIQRCLGLRHVIIIIINNFLTRSCSKSSILDGYSEPVRSSVTLGFAFLPCSHTLEAYYYYYYRPEIYMYTEQTHELNYFTVINTICNLIQEMNSVIQCSV</sequence>
<dbReference type="EMBL" id="CAXDID020000001">
    <property type="protein sequence ID" value="CAL5970529.1"/>
    <property type="molecule type" value="Genomic_DNA"/>
</dbReference>
<proteinExistence type="predicted"/>
<dbReference type="Proteomes" id="UP001642409">
    <property type="component" value="Unassembled WGS sequence"/>
</dbReference>
<keyword evidence="2" id="KW-1185">Reference proteome</keyword>